<feature type="transmembrane region" description="Helical" evidence="2">
    <location>
        <begin position="116"/>
        <end position="137"/>
    </location>
</feature>
<evidence type="ECO:0008006" key="5">
    <source>
        <dbReference type="Google" id="ProtNLM"/>
    </source>
</evidence>
<keyword evidence="2" id="KW-0472">Membrane</keyword>
<dbReference type="Proteomes" id="UP000238362">
    <property type="component" value="Unassembled WGS sequence"/>
</dbReference>
<dbReference type="AlphaFoldDB" id="A0A2T0LNI3"/>
<feature type="compositionally biased region" description="Basic and acidic residues" evidence="1">
    <location>
        <begin position="1"/>
        <end position="13"/>
    </location>
</feature>
<evidence type="ECO:0000313" key="4">
    <source>
        <dbReference type="Proteomes" id="UP000238362"/>
    </source>
</evidence>
<keyword evidence="4" id="KW-1185">Reference proteome</keyword>
<dbReference type="OrthoDB" id="5192539at2"/>
<sequence length="144" mass="15757">MGEHAERNDRDEGATQAMPPVHASSTYGSAAEEPEPRRKRRTDWVAVKDQVVGLLAAVVRWAGLFFAALLVLHVIFVIGEANPDNGIVSFVQSWADWLSLGFQDLFTPEDAKLKVLVNYGIAALFWLIVSAVVARIIRRVGGSA</sequence>
<protein>
    <recommendedName>
        <fullName evidence="5">YGGT family protein</fullName>
    </recommendedName>
</protein>
<feature type="region of interest" description="Disordered" evidence="1">
    <location>
        <begin position="1"/>
        <end position="40"/>
    </location>
</feature>
<feature type="transmembrane region" description="Helical" evidence="2">
    <location>
        <begin position="51"/>
        <end position="78"/>
    </location>
</feature>
<dbReference type="EMBL" id="PVNH01000011">
    <property type="protein sequence ID" value="PRX44746.1"/>
    <property type="molecule type" value="Genomic_DNA"/>
</dbReference>
<name>A0A2T0LNI3_9PSEU</name>
<gene>
    <name evidence="3" type="ORF">B0I33_111261</name>
</gene>
<keyword evidence="2" id="KW-0812">Transmembrane</keyword>
<keyword evidence="2" id="KW-1133">Transmembrane helix</keyword>
<evidence type="ECO:0000313" key="3">
    <source>
        <dbReference type="EMBL" id="PRX44746.1"/>
    </source>
</evidence>
<accession>A0A2T0LNI3</accession>
<evidence type="ECO:0000256" key="1">
    <source>
        <dbReference type="SAM" id="MobiDB-lite"/>
    </source>
</evidence>
<proteinExistence type="predicted"/>
<comment type="caution">
    <text evidence="3">The sequence shown here is derived from an EMBL/GenBank/DDBJ whole genome shotgun (WGS) entry which is preliminary data.</text>
</comment>
<organism evidence="3 4">
    <name type="scientific">Prauserella shujinwangii</name>
    <dbReference type="NCBI Taxonomy" id="1453103"/>
    <lineage>
        <taxon>Bacteria</taxon>
        <taxon>Bacillati</taxon>
        <taxon>Actinomycetota</taxon>
        <taxon>Actinomycetes</taxon>
        <taxon>Pseudonocardiales</taxon>
        <taxon>Pseudonocardiaceae</taxon>
        <taxon>Prauserella</taxon>
    </lineage>
</organism>
<evidence type="ECO:0000256" key="2">
    <source>
        <dbReference type="SAM" id="Phobius"/>
    </source>
</evidence>
<reference evidence="3 4" key="1">
    <citation type="submission" date="2018-03" db="EMBL/GenBank/DDBJ databases">
        <title>Genomic Encyclopedia of Type Strains, Phase III (KMG-III): the genomes of soil and plant-associated and newly described type strains.</title>
        <authorList>
            <person name="Whitman W."/>
        </authorList>
    </citation>
    <scope>NUCLEOTIDE SEQUENCE [LARGE SCALE GENOMIC DNA]</scope>
    <source>
        <strain evidence="3 4">CGMCC 4.7125</strain>
    </source>
</reference>